<gene>
    <name evidence="1" type="ORF">L6452_37294</name>
</gene>
<sequence length="87" mass="9506">MMLLILKTERYVLGESYATSRTSMQHQGMDGLLCSNDVMEVVVAMIIPGVALGCASSTDQYVAHATWTYGLITVLLIASSYQDRVTD</sequence>
<evidence type="ECO:0000313" key="1">
    <source>
        <dbReference type="EMBL" id="KAI3678015.1"/>
    </source>
</evidence>
<accession>A0ACB8Y3M0</accession>
<name>A0ACB8Y3M0_ARCLA</name>
<organism evidence="1 2">
    <name type="scientific">Arctium lappa</name>
    <name type="common">Greater burdock</name>
    <name type="synonym">Lappa major</name>
    <dbReference type="NCBI Taxonomy" id="4217"/>
    <lineage>
        <taxon>Eukaryota</taxon>
        <taxon>Viridiplantae</taxon>
        <taxon>Streptophyta</taxon>
        <taxon>Embryophyta</taxon>
        <taxon>Tracheophyta</taxon>
        <taxon>Spermatophyta</taxon>
        <taxon>Magnoliopsida</taxon>
        <taxon>eudicotyledons</taxon>
        <taxon>Gunneridae</taxon>
        <taxon>Pentapetalae</taxon>
        <taxon>asterids</taxon>
        <taxon>campanulids</taxon>
        <taxon>Asterales</taxon>
        <taxon>Asteraceae</taxon>
        <taxon>Carduoideae</taxon>
        <taxon>Cardueae</taxon>
        <taxon>Arctiinae</taxon>
        <taxon>Arctium</taxon>
    </lineage>
</organism>
<comment type="caution">
    <text evidence="1">The sequence shown here is derived from an EMBL/GenBank/DDBJ whole genome shotgun (WGS) entry which is preliminary data.</text>
</comment>
<reference evidence="1 2" key="2">
    <citation type="journal article" date="2022" name="Mol. Ecol. Resour.">
        <title>The genomes of chicory, endive, great burdock and yacon provide insights into Asteraceae paleo-polyploidization history and plant inulin production.</title>
        <authorList>
            <person name="Fan W."/>
            <person name="Wang S."/>
            <person name="Wang H."/>
            <person name="Wang A."/>
            <person name="Jiang F."/>
            <person name="Liu H."/>
            <person name="Zhao H."/>
            <person name="Xu D."/>
            <person name="Zhang Y."/>
        </authorList>
    </citation>
    <scope>NUCLEOTIDE SEQUENCE [LARGE SCALE GENOMIC DNA]</scope>
    <source>
        <strain evidence="2">cv. Niubang</strain>
    </source>
</reference>
<dbReference type="Proteomes" id="UP001055879">
    <property type="component" value="Linkage Group LG14"/>
</dbReference>
<evidence type="ECO:0000313" key="2">
    <source>
        <dbReference type="Proteomes" id="UP001055879"/>
    </source>
</evidence>
<dbReference type="EMBL" id="CM042060">
    <property type="protein sequence ID" value="KAI3678015.1"/>
    <property type="molecule type" value="Genomic_DNA"/>
</dbReference>
<protein>
    <submittedName>
        <fullName evidence="1">Uncharacterized protein</fullName>
    </submittedName>
</protein>
<proteinExistence type="predicted"/>
<reference evidence="2" key="1">
    <citation type="journal article" date="2022" name="Mol. Ecol. Resour.">
        <title>The genomes of chicory, endive, great burdock and yacon provide insights into Asteraceae palaeo-polyploidization history and plant inulin production.</title>
        <authorList>
            <person name="Fan W."/>
            <person name="Wang S."/>
            <person name="Wang H."/>
            <person name="Wang A."/>
            <person name="Jiang F."/>
            <person name="Liu H."/>
            <person name="Zhao H."/>
            <person name="Xu D."/>
            <person name="Zhang Y."/>
        </authorList>
    </citation>
    <scope>NUCLEOTIDE SEQUENCE [LARGE SCALE GENOMIC DNA]</scope>
    <source>
        <strain evidence="2">cv. Niubang</strain>
    </source>
</reference>
<keyword evidence="2" id="KW-1185">Reference proteome</keyword>